<dbReference type="PROSITE" id="PS52044">
    <property type="entry name" value="VLRF1"/>
    <property type="match status" value="1"/>
</dbReference>
<feature type="compositionally biased region" description="Basic and acidic residues" evidence="11">
    <location>
        <begin position="598"/>
        <end position="632"/>
    </location>
</feature>
<evidence type="ECO:0000256" key="10">
    <source>
        <dbReference type="PROSITE-ProRule" id="PRU01389"/>
    </source>
</evidence>
<dbReference type="GO" id="GO:0004519">
    <property type="term" value="F:endonuclease activity"/>
    <property type="evidence" value="ECO:0007669"/>
    <property type="project" value="UniProtKB-KW"/>
</dbReference>
<name>A0A0F4ZCE8_9PEZI</name>
<feature type="region of interest" description="Disordered" evidence="11">
    <location>
        <begin position="106"/>
        <end position="129"/>
    </location>
</feature>
<feature type="region of interest" description="Disordered" evidence="11">
    <location>
        <begin position="278"/>
        <end position="302"/>
    </location>
</feature>
<dbReference type="PROSITE" id="PS00028">
    <property type="entry name" value="ZINC_FINGER_C2H2_1"/>
    <property type="match status" value="1"/>
</dbReference>
<keyword evidence="7 10" id="KW-0378">Hydrolase</keyword>
<sequence>MSKKTDDITKRPLYIYDLSSEILDSLTPKDSPELHTIEPEAKPVVPPTNSDAHVGLQSCSLCSMTFTSVLDHRSHLKSDYHHYNLKQKLRGLPPVTEAEFDKLLGTLDESLSGSDSDDSEEEDGRKESTLSALLKRQANLSGYTPSAADQDEEEDLVSSKRGKAKAPIVWFDSPLLPPNTYFGVYRSIFNVAELDDSSQAVAALRKKQLAPIVTPKRKDDGAPLLTYQGPHIFMCMIGGGHFAAMVVALAPKQSKNNATGPLNREAIVLAHKTFHRYTTRRKQGGSQSANDNAKGAAHSAGSNLRRYNEQALTEDVRNLLAEWRPLIDSADLLFVRATGMTNRRTLFGPYDGQVMQAQDPRIRGFPFNTRRATQNELMRAFIELTRLKVREIVPQETKPEPKAAAPVKSTPKAPAKPALTEQEETAILHTQQIQALIRRSKLPALLSYLQRNKIDGSFTFYPVDQHHHAPTPLHFAATQNCAPVIIGLMTRAKADPTVVSAEGRTPFDLSGDRATRDAFRVGRGELGESAWDWAAARIPPGISKADADARTERERKELEQKEAERRRTEEERLRREGPKVSTSTTKEKGMLGSLDARMTAEEKREREARGLTPEMRMKLERERRARAAEARMRAMQGQ</sequence>
<dbReference type="InterPro" id="IPR041175">
    <property type="entry name" value="VLRF1/Vms1"/>
</dbReference>
<feature type="region of interest" description="Disordered" evidence="11">
    <location>
        <begin position="395"/>
        <end position="421"/>
    </location>
</feature>
<feature type="region of interest" description="Disordered" evidence="11">
    <location>
        <begin position="542"/>
        <end position="638"/>
    </location>
</feature>
<dbReference type="OrthoDB" id="429841at2759"/>
<comment type="subcellular location">
    <subcellularLocation>
        <location evidence="1">Cytoplasm</location>
    </subcellularLocation>
</comment>
<protein>
    <recommendedName>
        <fullName evidence="12">VLRF1 domain-containing protein</fullName>
    </recommendedName>
</protein>
<evidence type="ECO:0000256" key="4">
    <source>
        <dbReference type="ARBA" id="ARBA00022722"/>
    </source>
</evidence>
<proteinExistence type="inferred from homology"/>
<dbReference type="GO" id="GO:0016787">
    <property type="term" value="F:hydrolase activity"/>
    <property type="evidence" value="ECO:0007669"/>
    <property type="project" value="UniProtKB-KW"/>
</dbReference>
<evidence type="ECO:0000256" key="3">
    <source>
        <dbReference type="ARBA" id="ARBA00022490"/>
    </source>
</evidence>
<evidence type="ECO:0000256" key="1">
    <source>
        <dbReference type="ARBA" id="ARBA00004496"/>
    </source>
</evidence>
<feature type="domain" description="VLRF1" evidence="12">
    <location>
        <begin position="228"/>
        <end position="387"/>
    </location>
</feature>
<keyword evidence="3 10" id="KW-0963">Cytoplasm</keyword>
<keyword evidence="6 10" id="KW-0255">Endonuclease</keyword>
<keyword evidence="5" id="KW-0677">Repeat</keyword>
<feature type="active site" evidence="10">
    <location>
        <position position="287"/>
    </location>
</feature>
<comment type="caution">
    <text evidence="13">The sequence shown here is derived from an EMBL/GenBank/DDBJ whole genome shotgun (WGS) entry which is preliminary data.</text>
</comment>
<dbReference type="InterPro" id="IPR013087">
    <property type="entry name" value="Znf_C2H2_type"/>
</dbReference>
<dbReference type="PANTHER" id="PTHR16036:SF2">
    <property type="entry name" value="TRNA ENDONUCLEASE ANKZF1"/>
    <property type="match status" value="1"/>
</dbReference>
<evidence type="ECO:0000256" key="2">
    <source>
        <dbReference type="ARBA" id="ARBA00009262"/>
    </source>
</evidence>
<dbReference type="Proteomes" id="UP000033483">
    <property type="component" value="Unassembled WGS sequence"/>
</dbReference>
<evidence type="ECO:0000256" key="9">
    <source>
        <dbReference type="ARBA" id="ARBA00023054"/>
    </source>
</evidence>
<comment type="domain">
    <text evidence="10">The VLRF1 domain mediates binding to the 60S ribosomal subunit.</text>
</comment>
<dbReference type="EMBL" id="LAEV01001406">
    <property type="protein sequence ID" value="KKA28207.1"/>
    <property type="molecule type" value="Genomic_DNA"/>
</dbReference>
<evidence type="ECO:0000256" key="11">
    <source>
        <dbReference type="SAM" id="MobiDB-lite"/>
    </source>
</evidence>
<evidence type="ECO:0000256" key="7">
    <source>
        <dbReference type="ARBA" id="ARBA00022801"/>
    </source>
</evidence>
<accession>A0A0F4ZCE8</accession>
<dbReference type="SUPFAM" id="SSF57667">
    <property type="entry name" value="beta-beta-alpha zinc fingers"/>
    <property type="match status" value="1"/>
</dbReference>
<evidence type="ECO:0000256" key="5">
    <source>
        <dbReference type="ARBA" id="ARBA00022737"/>
    </source>
</evidence>
<keyword evidence="4 10" id="KW-0540">Nuclease</keyword>
<keyword evidence="14" id="KW-1185">Reference proteome</keyword>
<dbReference type="GO" id="GO:0036503">
    <property type="term" value="P:ERAD pathway"/>
    <property type="evidence" value="ECO:0007669"/>
    <property type="project" value="TreeGrafter"/>
</dbReference>
<keyword evidence="8" id="KW-0040">ANK repeat</keyword>
<organism evidence="13 14">
    <name type="scientific">Thielaviopsis punctulata</name>
    <dbReference type="NCBI Taxonomy" id="72032"/>
    <lineage>
        <taxon>Eukaryota</taxon>
        <taxon>Fungi</taxon>
        <taxon>Dikarya</taxon>
        <taxon>Ascomycota</taxon>
        <taxon>Pezizomycotina</taxon>
        <taxon>Sordariomycetes</taxon>
        <taxon>Hypocreomycetidae</taxon>
        <taxon>Microascales</taxon>
        <taxon>Ceratocystidaceae</taxon>
        <taxon>Thielaviopsis</taxon>
    </lineage>
</organism>
<dbReference type="AlphaFoldDB" id="A0A0F4ZCE8"/>
<evidence type="ECO:0000256" key="6">
    <source>
        <dbReference type="ARBA" id="ARBA00022759"/>
    </source>
</evidence>
<evidence type="ECO:0000259" key="12">
    <source>
        <dbReference type="PROSITE" id="PS52044"/>
    </source>
</evidence>
<comment type="similarity">
    <text evidence="2 10">Belongs to the ANKZF1/VMS1 family.</text>
</comment>
<keyword evidence="9" id="KW-0175">Coiled coil</keyword>
<dbReference type="GO" id="GO:0005737">
    <property type="term" value="C:cytoplasm"/>
    <property type="evidence" value="ECO:0007669"/>
    <property type="project" value="UniProtKB-SubCell"/>
</dbReference>
<reference evidence="13 14" key="1">
    <citation type="submission" date="2015-03" db="EMBL/GenBank/DDBJ databases">
        <authorList>
            <person name="Radwan O."/>
            <person name="Al-Naeli F.A."/>
            <person name="Rendon G.A."/>
            <person name="Fields C."/>
        </authorList>
    </citation>
    <scope>NUCLEOTIDE SEQUENCE [LARGE SCALE GENOMIC DNA]</scope>
    <source>
        <strain evidence="13">CR-DP1</strain>
    </source>
</reference>
<evidence type="ECO:0000256" key="8">
    <source>
        <dbReference type="ARBA" id="ARBA00023043"/>
    </source>
</evidence>
<evidence type="ECO:0000313" key="13">
    <source>
        <dbReference type="EMBL" id="KKA28207.1"/>
    </source>
</evidence>
<evidence type="ECO:0000313" key="14">
    <source>
        <dbReference type="Proteomes" id="UP000033483"/>
    </source>
</evidence>
<feature type="compositionally biased region" description="Basic and acidic residues" evidence="11">
    <location>
        <begin position="545"/>
        <end position="578"/>
    </location>
</feature>
<dbReference type="PANTHER" id="PTHR16036">
    <property type="entry name" value="ANKYRIN REPEAT AND ZINC FINGER DOMAIN-CONTAINING PROTEIN 1"/>
    <property type="match status" value="1"/>
</dbReference>
<dbReference type="Pfam" id="PF18826">
    <property type="entry name" value="bVLRF1"/>
    <property type="match status" value="1"/>
</dbReference>
<gene>
    <name evidence="13" type="ORF">TD95_003304</name>
</gene>
<dbReference type="InterPro" id="IPR036236">
    <property type="entry name" value="Znf_C2H2_sf"/>
</dbReference>
<dbReference type="InterPro" id="IPR047139">
    <property type="entry name" value="ANKZ1/VMS1"/>
</dbReference>